<dbReference type="OMA" id="KGPTVAY"/>
<feature type="signal peptide" evidence="3">
    <location>
        <begin position="1"/>
        <end position="26"/>
    </location>
</feature>
<dbReference type="InterPro" id="IPR001638">
    <property type="entry name" value="Solute-binding_3/MltF_N"/>
</dbReference>
<feature type="region of interest" description="Disordered" evidence="2">
    <location>
        <begin position="39"/>
        <end position="63"/>
    </location>
</feature>
<dbReference type="PANTHER" id="PTHR35936:SF17">
    <property type="entry name" value="ARGININE-BINDING EXTRACELLULAR PROTEIN ARTP"/>
    <property type="match status" value="1"/>
</dbReference>
<evidence type="ECO:0000256" key="1">
    <source>
        <dbReference type="ARBA" id="ARBA00022729"/>
    </source>
</evidence>
<reference evidence="5 6" key="1">
    <citation type="journal article" date="2012" name="J. Bacteriol.">
        <title>Genome Sequence of Radiation-Resistant Modestobacter marinus Strain BC501, a Representative Actinobacterium That Thrives on Calcareous Stone Surfaces.</title>
        <authorList>
            <person name="Normand P."/>
            <person name="Gury J."/>
            <person name="Pujic P."/>
            <person name="Chouaia B."/>
            <person name="Crotti E."/>
            <person name="Brusetti L."/>
            <person name="Daffonchio D."/>
            <person name="Vacherie B."/>
            <person name="Barbe V."/>
            <person name="Medigue C."/>
            <person name="Calteau A."/>
            <person name="Ghodhbane-Gtari F."/>
            <person name="Essoussi I."/>
            <person name="Nouioui I."/>
            <person name="Abbassi-Ghozzi I."/>
            <person name="Gtari M."/>
        </authorList>
    </citation>
    <scope>NUCLEOTIDE SEQUENCE [LARGE SCALE GENOMIC DNA]</scope>
    <source>
        <strain evidence="6">BC 501</strain>
    </source>
</reference>
<dbReference type="PROSITE" id="PS51257">
    <property type="entry name" value="PROKAR_LIPOPROTEIN"/>
    <property type="match status" value="1"/>
</dbReference>
<dbReference type="HOGENOM" id="CLU_019602_18_1_11"/>
<sequence length="323" mass="33241">MSRARTTLAVLPVAAALLLSACSSSADIEAEQQADTGAAGASQALVVDTSPEQADRVSTDEDPDAAALVPAPIAADGKLTVGIVGAGDPPLAFLADDNSTVVGSEVDIASLVAESLGLELDVRNISWEQWPLSVQSGDVEAVFSNVGVNAERLQLFDFATYRQGIMAFTAAPDSDLSIAEAKDVAGLTLAVGSGTNQERILLDWNKANEAAGLEPATLDYYANAADALLAIKSGRVDAYLGPNPNAVYQQSKGQVAVVGTVNAGWPNTTYVAATTLKGNGLVDAVEAGLQHAFDDGSYTETLEHWGLSDEAVDAPVVNPQVAS</sequence>
<evidence type="ECO:0000313" key="6">
    <source>
        <dbReference type="Proteomes" id="UP000006461"/>
    </source>
</evidence>
<dbReference type="Gene3D" id="3.40.190.10">
    <property type="entry name" value="Periplasmic binding protein-like II"/>
    <property type="match status" value="2"/>
</dbReference>
<dbReference type="AlphaFoldDB" id="I4EW26"/>
<evidence type="ECO:0000259" key="4">
    <source>
        <dbReference type="SMART" id="SM00062"/>
    </source>
</evidence>
<keyword evidence="1 3" id="KW-0732">Signal</keyword>
<proteinExistence type="predicted"/>
<organism evidence="5 6">
    <name type="scientific">Modestobacter italicus (strain DSM 44449 / CECT 9708 / BC 501)</name>
    <dbReference type="NCBI Taxonomy" id="2732864"/>
    <lineage>
        <taxon>Bacteria</taxon>
        <taxon>Bacillati</taxon>
        <taxon>Actinomycetota</taxon>
        <taxon>Actinomycetes</taxon>
        <taxon>Geodermatophilales</taxon>
        <taxon>Geodermatophilaceae</taxon>
        <taxon>Modestobacter</taxon>
    </lineage>
</organism>
<dbReference type="CDD" id="cd01004">
    <property type="entry name" value="PBP2_MidA_like"/>
    <property type="match status" value="1"/>
</dbReference>
<evidence type="ECO:0000313" key="5">
    <source>
        <dbReference type="EMBL" id="CCH87589.1"/>
    </source>
</evidence>
<name>I4EW26_MODI5</name>
<feature type="domain" description="Solute-binding protein family 3/N-terminal" evidence="4">
    <location>
        <begin position="78"/>
        <end position="309"/>
    </location>
</feature>
<evidence type="ECO:0000256" key="2">
    <source>
        <dbReference type="SAM" id="MobiDB-lite"/>
    </source>
</evidence>
<evidence type="ECO:0000256" key="3">
    <source>
        <dbReference type="SAM" id="SignalP"/>
    </source>
</evidence>
<protein>
    <submittedName>
        <fullName evidence="5">ABC transporter, solute binding protein</fullName>
    </submittedName>
</protein>
<dbReference type="Pfam" id="PF00497">
    <property type="entry name" value="SBP_bac_3"/>
    <property type="match status" value="1"/>
</dbReference>
<dbReference type="PATRIC" id="fig|477641.3.peg.2048"/>
<accession>I4EW26</accession>
<gene>
    <name evidence="5" type="ordered locus">MODMU_2154</name>
</gene>
<dbReference type="SUPFAM" id="SSF53850">
    <property type="entry name" value="Periplasmic binding protein-like II"/>
    <property type="match status" value="1"/>
</dbReference>
<dbReference type="eggNOG" id="COG0834">
    <property type="taxonomic scope" value="Bacteria"/>
</dbReference>
<dbReference type="Proteomes" id="UP000006461">
    <property type="component" value="Chromosome"/>
</dbReference>
<dbReference type="OrthoDB" id="9762169at2"/>
<dbReference type="SMART" id="SM00062">
    <property type="entry name" value="PBPb"/>
    <property type="match status" value="1"/>
</dbReference>
<dbReference type="EMBL" id="FO203431">
    <property type="protein sequence ID" value="CCH87589.1"/>
    <property type="molecule type" value="Genomic_DNA"/>
</dbReference>
<dbReference type="PANTHER" id="PTHR35936">
    <property type="entry name" value="MEMBRANE-BOUND LYTIC MUREIN TRANSGLYCOSYLASE F"/>
    <property type="match status" value="1"/>
</dbReference>
<dbReference type="STRING" id="477641.MODMU_2154"/>
<feature type="chain" id="PRO_5003689576" evidence="3">
    <location>
        <begin position="27"/>
        <end position="323"/>
    </location>
</feature>
<dbReference type="KEGG" id="mmar:MODMU_2154"/>
<keyword evidence="6" id="KW-1185">Reference proteome</keyword>